<dbReference type="Gene3D" id="3.40.50.10540">
    <property type="entry name" value="Crotonobetainyl-coa:carnitine coa-transferase, domain 1"/>
    <property type="match status" value="1"/>
</dbReference>
<dbReference type="KEGG" id="cuo:CUROG_01295"/>
<protein>
    <submittedName>
        <fullName evidence="2">Succinyl-CoA:(R)-benzylsuccinate CoA-transferase subunit BbsF</fullName>
        <ecNumber evidence="2">2.8.3.15</ecNumber>
    </submittedName>
</protein>
<accession>A0A5J6Z8K5</accession>
<dbReference type="InterPro" id="IPR050483">
    <property type="entry name" value="CoA-transferase_III_domain"/>
</dbReference>
<gene>
    <name evidence="2" type="primary">bbsF</name>
    <name evidence="2" type="ORF">CUROG_01295</name>
</gene>
<keyword evidence="3" id="KW-1185">Reference proteome</keyword>
<dbReference type="InterPro" id="IPR023606">
    <property type="entry name" value="CoA-Trfase_III_dom_1_sf"/>
</dbReference>
<dbReference type="GO" id="GO:0033877">
    <property type="term" value="F:succinyl-CoA:(R)-benzylsuccinate CoA-transferase activity"/>
    <property type="evidence" value="ECO:0007669"/>
    <property type="project" value="UniProtKB-EC"/>
</dbReference>
<evidence type="ECO:0000313" key="3">
    <source>
        <dbReference type="Proteomes" id="UP000326711"/>
    </source>
</evidence>
<evidence type="ECO:0000313" key="2">
    <source>
        <dbReference type="EMBL" id="QFQ01659.1"/>
    </source>
</evidence>
<organism evidence="2 3">
    <name type="scientific">Corynebacterium urogenitale</name>
    <dbReference type="NCBI Taxonomy" id="2487892"/>
    <lineage>
        <taxon>Bacteria</taxon>
        <taxon>Bacillati</taxon>
        <taxon>Actinomycetota</taxon>
        <taxon>Actinomycetes</taxon>
        <taxon>Mycobacteriales</taxon>
        <taxon>Corynebacteriaceae</taxon>
        <taxon>Corynebacterium</taxon>
    </lineage>
</organism>
<dbReference type="AlphaFoldDB" id="A0A5J6Z8K5"/>
<dbReference type="OrthoDB" id="9797653at2"/>
<dbReference type="RefSeq" id="WP_151902132.1">
    <property type="nucleotide sequence ID" value="NZ_CP045032.1"/>
</dbReference>
<dbReference type="Proteomes" id="UP000326711">
    <property type="component" value="Chromosome"/>
</dbReference>
<keyword evidence="1 2" id="KW-0808">Transferase</keyword>
<sequence length="367" mass="39539">MGPLNGIVIADFSRVLAGPYATMMLADMGAQVIKIERPGVGDDTRSWGPPFNEQGMSTYFAGVNRNKKTLEIDLSSEEGRAQARKIALKADILVENFRPGTMQRMGLDYETLSKENEGLIYASLSGFGSGEGADIGGYDLMVQAVGGLMSINGEKDRPVKVGVALVDVLTGLHMGMGILAALNSRHSTGKGQNIEINLLHTLLSSLANQASAYVGAGVIGKAMGNTHPSISPYQVFKTKEGDLAIAAGNDSLYRRTCKVLNMPELIEDERFITNSDRVAHREELAAIIEGALQEKTAHEWFSELRTAGVPAGPVNNIKQAFEFAESLGLDPIVEVEGMRSVRNPINFSDTPIEYHSAPQKLGNQAFQ</sequence>
<dbReference type="EMBL" id="CP045032">
    <property type="protein sequence ID" value="QFQ01659.1"/>
    <property type="molecule type" value="Genomic_DNA"/>
</dbReference>
<dbReference type="InterPro" id="IPR003673">
    <property type="entry name" value="CoA-Trfase_fam_III"/>
</dbReference>
<evidence type="ECO:0000256" key="1">
    <source>
        <dbReference type="ARBA" id="ARBA00022679"/>
    </source>
</evidence>
<reference evidence="3" key="1">
    <citation type="submission" date="2019-10" db="EMBL/GenBank/DDBJ databases">
        <title>Complete genome sequence of Corynebacterium urogenitalis DSM 108747, isolated from the genital tract of a cow.</title>
        <authorList>
            <person name="Ruckert C."/>
            <person name="Ballas P."/>
            <person name="Wagener K."/>
            <person name="Drillich M."/>
            <person name="Kaempfer P."/>
            <person name="Busse H.-J."/>
            <person name="Ehling-Schulz M."/>
        </authorList>
    </citation>
    <scope>NUCLEOTIDE SEQUENCE [LARGE SCALE GENOMIC DNA]</scope>
    <source>
        <strain evidence="3">LMM 1652</strain>
    </source>
</reference>
<dbReference type="EC" id="2.8.3.15" evidence="2"/>
<dbReference type="PANTHER" id="PTHR48207:SF3">
    <property type="entry name" value="SUCCINATE--HYDROXYMETHYLGLUTARATE COA-TRANSFERASE"/>
    <property type="match status" value="1"/>
</dbReference>
<dbReference type="PANTHER" id="PTHR48207">
    <property type="entry name" value="SUCCINATE--HYDROXYMETHYLGLUTARATE COA-TRANSFERASE"/>
    <property type="match status" value="1"/>
</dbReference>
<name>A0A5J6Z8K5_9CORY</name>
<dbReference type="Pfam" id="PF02515">
    <property type="entry name" value="CoA_transf_3"/>
    <property type="match status" value="1"/>
</dbReference>
<dbReference type="SUPFAM" id="SSF89796">
    <property type="entry name" value="CoA-transferase family III (CaiB/BaiF)"/>
    <property type="match status" value="1"/>
</dbReference>
<proteinExistence type="predicted"/>
<dbReference type="Gene3D" id="3.30.1540.10">
    <property type="entry name" value="formyl-coa transferase, domain 3"/>
    <property type="match status" value="1"/>
</dbReference>
<dbReference type="InterPro" id="IPR044855">
    <property type="entry name" value="CoA-Trfase_III_dom3_sf"/>
</dbReference>